<dbReference type="AlphaFoldDB" id="A0A2A3TWF1"/>
<gene>
    <name evidence="4" type="ORF">CNR29_03995</name>
</gene>
<feature type="compositionally biased region" description="Low complexity" evidence="2">
    <location>
        <begin position="32"/>
        <end position="59"/>
    </location>
</feature>
<dbReference type="InterPro" id="IPR031989">
    <property type="entry name" value="DUF5067"/>
</dbReference>
<feature type="region of interest" description="Disordered" evidence="2">
    <location>
        <begin position="24"/>
        <end position="59"/>
    </location>
</feature>
<dbReference type="RefSeq" id="WP_024525581.1">
    <property type="nucleotide sequence ID" value="NZ_CP024635.1"/>
</dbReference>
<keyword evidence="1" id="KW-0732">Signal</keyword>
<protein>
    <submittedName>
        <fullName evidence="4">DUF5067 domain-containing protein</fullName>
    </submittedName>
</protein>
<dbReference type="Proteomes" id="UP000217918">
    <property type="component" value="Unassembled WGS sequence"/>
</dbReference>
<evidence type="ECO:0000313" key="4">
    <source>
        <dbReference type="EMBL" id="PBQ23225.1"/>
    </source>
</evidence>
<dbReference type="Pfam" id="PF16729">
    <property type="entry name" value="DUF5067"/>
    <property type="match status" value="1"/>
</dbReference>
<dbReference type="PROSITE" id="PS51257">
    <property type="entry name" value="PROKAR_LIPOPROTEIN"/>
    <property type="match status" value="1"/>
</dbReference>
<evidence type="ECO:0000313" key="5">
    <source>
        <dbReference type="Proteomes" id="UP000217918"/>
    </source>
</evidence>
<reference evidence="4 5" key="1">
    <citation type="submission" date="2017-09" db="EMBL/GenBank/DDBJ databases">
        <title>Genome sequence of Lactobacillus brevis D7.</title>
        <authorList>
            <person name="Kwon M.-S."/>
            <person name="Lim S.K."/>
            <person name="Choi H.-J."/>
        </authorList>
    </citation>
    <scope>NUCLEOTIDE SEQUENCE [LARGE SCALE GENOMIC DNA]</scope>
    <source>
        <strain evidence="4 5">D7</strain>
    </source>
</reference>
<dbReference type="EMBL" id="NVYO01000001">
    <property type="protein sequence ID" value="PBQ23225.1"/>
    <property type="molecule type" value="Genomic_DNA"/>
</dbReference>
<name>A0A2A3TWF1_LEVBR</name>
<comment type="caution">
    <text evidence="4">The sequence shown here is derived from an EMBL/GenBank/DDBJ whole genome shotgun (WGS) entry which is preliminary data.</text>
</comment>
<organism evidence="4 5">
    <name type="scientific">Levilactobacillus brevis</name>
    <name type="common">Lactobacillus brevis</name>
    <dbReference type="NCBI Taxonomy" id="1580"/>
    <lineage>
        <taxon>Bacteria</taxon>
        <taxon>Bacillati</taxon>
        <taxon>Bacillota</taxon>
        <taxon>Bacilli</taxon>
        <taxon>Lactobacillales</taxon>
        <taxon>Lactobacillaceae</taxon>
        <taxon>Levilactobacillus</taxon>
    </lineage>
</organism>
<proteinExistence type="predicted"/>
<dbReference type="Gene3D" id="2.60.40.1240">
    <property type="match status" value="1"/>
</dbReference>
<sequence>MLSHKIVLLGTLLLLTGCGQKQLSSQQEPGHQTATSRSSQTTSSQAASHSSSAASQAPTATFKQQRFTIKDVTFNLTGSKVTASSTANRNLFVLYYSVTNHQAKSIIPNDIWQSAVSAQQSGHQLQTGNLAFTTNQTQDNNKLNRTVMDVAPGKTVTGLATFEPKNSQPITVTFKDTHHQIIHQSHYPLT</sequence>
<evidence type="ECO:0000259" key="3">
    <source>
        <dbReference type="Pfam" id="PF16729"/>
    </source>
</evidence>
<feature type="domain" description="DUF5067" evidence="3">
    <location>
        <begin position="48"/>
        <end position="176"/>
    </location>
</feature>
<dbReference type="InterPro" id="IPR029050">
    <property type="entry name" value="Immunoprotect_excell_Ig-like"/>
</dbReference>
<evidence type="ECO:0000256" key="2">
    <source>
        <dbReference type="SAM" id="MobiDB-lite"/>
    </source>
</evidence>
<accession>A0A2A3TWF1</accession>
<evidence type="ECO:0000256" key="1">
    <source>
        <dbReference type="ARBA" id="ARBA00022729"/>
    </source>
</evidence>